<evidence type="ECO:0000256" key="1">
    <source>
        <dbReference type="SAM" id="MobiDB-lite"/>
    </source>
</evidence>
<protein>
    <submittedName>
        <fullName evidence="2">Uncharacterized protein</fullName>
    </submittedName>
</protein>
<organism evidence="2 3">
    <name type="scientific">Ataeniobius toweri</name>
    <dbReference type="NCBI Taxonomy" id="208326"/>
    <lineage>
        <taxon>Eukaryota</taxon>
        <taxon>Metazoa</taxon>
        <taxon>Chordata</taxon>
        <taxon>Craniata</taxon>
        <taxon>Vertebrata</taxon>
        <taxon>Euteleostomi</taxon>
        <taxon>Actinopterygii</taxon>
        <taxon>Neopterygii</taxon>
        <taxon>Teleostei</taxon>
        <taxon>Neoteleostei</taxon>
        <taxon>Acanthomorphata</taxon>
        <taxon>Ovalentaria</taxon>
        <taxon>Atherinomorphae</taxon>
        <taxon>Cyprinodontiformes</taxon>
        <taxon>Goodeidae</taxon>
        <taxon>Ataeniobius</taxon>
    </lineage>
</organism>
<reference evidence="2 3" key="1">
    <citation type="submission" date="2021-07" db="EMBL/GenBank/DDBJ databases">
        <authorList>
            <person name="Palmer J.M."/>
        </authorList>
    </citation>
    <scope>NUCLEOTIDE SEQUENCE [LARGE SCALE GENOMIC DNA]</scope>
    <source>
        <strain evidence="2 3">AT_MEX2019</strain>
        <tissue evidence="2">Muscle</tissue>
    </source>
</reference>
<name>A0ABU7A6G4_9TELE</name>
<feature type="compositionally biased region" description="Polar residues" evidence="1">
    <location>
        <begin position="41"/>
        <end position="51"/>
    </location>
</feature>
<accession>A0ABU7A6G4</accession>
<feature type="non-terminal residue" evidence="2">
    <location>
        <position position="1"/>
    </location>
</feature>
<dbReference type="EMBL" id="JAHUTI010003080">
    <property type="protein sequence ID" value="MED6233676.1"/>
    <property type="molecule type" value="Genomic_DNA"/>
</dbReference>
<evidence type="ECO:0000313" key="2">
    <source>
        <dbReference type="EMBL" id="MED6233676.1"/>
    </source>
</evidence>
<feature type="region of interest" description="Disordered" evidence="1">
    <location>
        <begin position="41"/>
        <end position="68"/>
    </location>
</feature>
<proteinExistence type="predicted"/>
<comment type="caution">
    <text evidence="2">The sequence shown here is derived from an EMBL/GenBank/DDBJ whole genome shotgun (WGS) entry which is preliminary data.</text>
</comment>
<evidence type="ECO:0000313" key="3">
    <source>
        <dbReference type="Proteomes" id="UP001345963"/>
    </source>
</evidence>
<dbReference type="Proteomes" id="UP001345963">
    <property type="component" value="Unassembled WGS sequence"/>
</dbReference>
<keyword evidence="3" id="KW-1185">Reference proteome</keyword>
<gene>
    <name evidence="2" type="ORF">ATANTOWER_014832</name>
</gene>
<sequence length="68" mass="7420">SDEGGIWDWNLSAAWKGNRRSPEVPLAGGWRGFAGKAESMESNGYQQSLTGNLGKEGKVREMNVSNLH</sequence>